<dbReference type="NCBIfam" id="TIGR00229">
    <property type="entry name" value="sensory_box"/>
    <property type="match status" value="2"/>
</dbReference>
<dbReference type="FunFam" id="3.20.20.450:FF:000001">
    <property type="entry name" value="Cyclic di-GMP phosphodiesterase yahA"/>
    <property type="match status" value="1"/>
</dbReference>
<dbReference type="Proteomes" id="UP000267535">
    <property type="component" value="Unassembled WGS sequence"/>
</dbReference>
<dbReference type="Gene3D" id="3.30.70.270">
    <property type="match status" value="1"/>
</dbReference>
<dbReference type="SMART" id="SM00086">
    <property type="entry name" value="PAC"/>
    <property type="match status" value="2"/>
</dbReference>
<evidence type="ECO:0000259" key="5">
    <source>
        <dbReference type="PROSITE" id="PS50883"/>
    </source>
</evidence>
<feature type="domain" description="GGDEF" evidence="6">
    <location>
        <begin position="295"/>
        <end position="428"/>
    </location>
</feature>
<dbReference type="InterPro" id="IPR043128">
    <property type="entry name" value="Rev_trsase/Diguanyl_cyclase"/>
</dbReference>
<gene>
    <name evidence="7" type="ORF">EHS89_08765</name>
</gene>
<evidence type="ECO:0000256" key="2">
    <source>
        <dbReference type="ARBA" id="ARBA00022636"/>
    </source>
</evidence>
<dbReference type="Pfam" id="PF00563">
    <property type="entry name" value="EAL"/>
    <property type="match status" value="1"/>
</dbReference>
<accession>A0A3P1SQX7</accession>
<dbReference type="GO" id="GO:0071111">
    <property type="term" value="F:cyclic-guanylate-specific phosphodiesterase activity"/>
    <property type="evidence" value="ECO:0007669"/>
    <property type="project" value="UniProtKB-EC"/>
</dbReference>
<evidence type="ECO:0000313" key="7">
    <source>
        <dbReference type="EMBL" id="RRC99586.1"/>
    </source>
</evidence>
<evidence type="ECO:0000259" key="6">
    <source>
        <dbReference type="PROSITE" id="PS50887"/>
    </source>
</evidence>
<dbReference type="InterPro" id="IPR035965">
    <property type="entry name" value="PAS-like_dom_sf"/>
</dbReference>
<sequence>MVNSCQHSTPASNTDIDEQLLTIYDATPVPMVLSRTDGSFEYANPALRQMLGYSEAEIYSPHIIISHPDEAEVNQQIRAALQNDPFTPVRIEKRYLHKSGRVIPGYLTIVAEPDSSGNVKRFISQIVDQTEQKKNNDQLLLSSLVYKNSSEGMMVSDANNQILDINPAFTEITGYSLPELQGKNPRYLSSGRHSATFYSKMWNTIELSGCWSGEIWNKRKNGEIYAEWLVINTIYNEDGSVYRRVALFSDISKKKEAEALILQQANYDLLTELPNRRLFLESLKLENRKTKDSGLSGALLFINLDHFKEVNDALGHDQGDILLKEIAKRLTRTIRDSDLAARLSGDEFAIILSAIGSPRKIEKIANSILSAIEKPVQLANEQAFVTGSIGITLFPDDGVKPSQLLQNADQAMYAAKKAGQNRYHYFTPAMQEQALTRSNTLRDLRYAIERHQFELYYQPIVDLKTGKIIKLEALIRWHHPVNGLTAPDQFIPLAEDTGMILRIGEWVFHTAAKQLQAWRKLGFSDLELSINVSPLQLRNDGIQADDWALQLEKMAIPKDAMVIEITENLLMDHNQRARSVLESLHQDRFKIAIDDFGTGYSSLAYLQDFSADFLKIDQTFIRNLTSTSNDTALCEAIIVMAHKLGIKVIAEGIETEEQQNILINAGCDYGQGWLFAKALPADELTKLLRQQVAVSCYGANI</sequence>
<dbReference type="PROSITE" id="PS50883">
    <property type="entry name" value="EAL"/>
    <property type="match status" value="1"/>
</dbReference>
<dbReference type="InterPro" id="IPR000014">
    <property type="entry name" value="PAS"/>
</dbReference>
<dbReference type="SUPFAM" id="SSF55073">
    <property type="entry name" value="Nucleotide cyclase"/>
    <property type="match status" value="1"/>
</dbReference>
<proteinExistence type="predicted"/>
<dbReference type="SMART" id="SM00091">
    <property type="entry name" value="PAS"/>
    <property type="match status" value="2"/>
</dbReference>
<dbReference type="InterPro" id="IPR001610">
    <property type="entry name" value="PAC"/>
</dbReference>
<dbReference type="InterPro" id="IPR052155">
    <property type="entry name" value="Biofilm_reg_signaling"/>
</dbReference>
<keyword evidence="8" id="KW-1185">Reference proteome</keyword>
<dbReference type="PANTHER" id="PTHR44757">
    <property type="entry name" value="DIGUANYLATE CYCLASE DGCP"/>
    <property type="match status" value="1"/>
</dbReference>
<dbReference type="SUPFAM" id="SSF141868">
    <property type="entry name" value="EAL domain-like"/>
    <property type="match status" value="1"/>
</dbReference>
<comment type="caution">
    <text evidence="7">The sequence shown here is derived from an EMBL/GenBank/DDBJ whole genome shotgun (WGS) entry which is preliminary data.</text>
</comment>
<dbReference type="AlphaFoldDB" id="A0A3P1SQX7"/>
<dbReference type="PROSITE" id="PS50112">
    <property type="entry name" value="PAS"/>
    <property type="match status" value="2"/>
</dbReference>
<dbReference type="Pfam" id="PF00990">
    <property type="entry name" value="GGDEF"/>
    <property type="match status" value="1"/>
</dbReference>
<protein>
    <recommendedName>
        <fullName evidence="1">cyclic-guanylate-specific phosphodiesterase</fullName>
        <ecNumber evidence="1">3.1.4.52</ecNumber>
    </recommendedName>
</protein>
<dbReference type="RefSeq" id="WP_124925776.1">
    <property type="nucleotide sequence ID" value="NZ_BMOH01000006.1"/>
</dbReference>
<dbReference type="Pfam" id="PF13426">
    <property type="entry name" value="PAS_9"/>
    <property type="match status" value="2"/>
</dbReference>
<feature type="domain" description="PAC" evidence="4">
    <location>
        <begin position="211"/>
        <end position="263"/>
    </location>
</feature>
<dbReference type="CDD" id="cd01949">
    <property type="entry name" value="GGDEF"/>
    <property type="match status" value="1"/>
</dbReference>
<keyword evidence="2" id="KW-0973">c-di-GMP</keyword>
<evidence type="ECO:0000259" key="3">
    <source>
        <dbReference type="PROSITE" id="PS50112"/>
    </source>
</evidence>
<dbReference type="SMART" id="SM00267">
    <property type="entry name" value="GGDEF"/>
    <property type="match status" value="1"/>
</dbReference>
<feature type="domain" description="EAL" evidence="5">
    <location>
        <begin position="437"/>
        <end position="692"/>
    </location>
</feature>
<dbReference type="CDD" id="cd00130">
    <property type="entry name" value="PAS"/>
    <property type="match status" value="2"/>
</dbReference>
<dbReference type="InterPro" id="IPR001633">
    <property type="entry name" value="EAL_dom"/>
</dbReference>
<dbReference type="InterPro" id="IPR000160">
    <property type="entry name" value="GGDEF_dom"/>
</dbReference>
<dbReference type="PROSITE" id="PS50887">
    <property type="entry name" value="GGDEF"/>
    <property type="match status" value="1"/>
</dbReference>
<dbReference type="InterPro" id="IPR029787">
    <property type="entry name" value="Nucleotide_cyclase"/>
</dbReference>
<dbReference type="PANTHER" id="PTHR44757:SF2">
    <property type="entry name" value="BIOFILM ARCHITECTURE MAINTENANCE PROTEIN MBAA"/>
    <property type="match status" value="1"/>
</dbReference>
<dbReference type="NCBIfam" id="TIGR00254">
    <property type="entry name" value="GGDEF"/>
    <property type="match status" value="1"/>
</dbReference>
<dbReference type="InterPro" id="IPR035919">
    <property type="entry name" value="EAL_sf"/>
</dbReference>
<dbReference type="InterPro" id="IPR000700">
    <property type="entry name" value="PAS-assoc_C"/>
</dbReference>
<evidence type="ECO:0000259" key="4">
    <source>
        <dbReference type="PROSITE" id="PS50113"/>
    </source>
</evidence>
<dbReference type="Gene3D" id="3.20.20.450">
    <property type="entry name" value="EAL domain"/>
    <property type="match status" value="1"/>
</dbReference>
<dbReference type="OrthoDB" id="9787514at2"/>
<reference evidence="7 8" key="1">
    <citation type="submission" date="2018-11" db="EMBL/GenBank/DDBJ databases">
        <title>The draft genome sequence of Amphritea balenae JAMM 1525T.</title>
        <authorList>
            <person name="Fang Z."/>
            <person name="Zhang Y."/>
            <person name="Han X."/>
        </authorList>
    </citation>
    <scope>NUCLEOTIDE SEQUENCE [LARGE SCALE GENOMIC DNA]</scope>
    <source>
        <strain evidence="7 8">JAMM 1525</strain>
    </source>
</reference>
<evidence type="ECO:0000256" key="1">
    <source>
        <dbReference type="ARBA" id="ARBA00012282"/>
    </source>
</evidence>
<dbReference type="EC" id="3.1.4.52" evidence="1"/>
<feature type="domain" description="PAS" evidence="3">
    <location>
        <begin position="137"/>
        <end position="184"/>
    </location>
</feature>
<evidence type="ECO:0000313" key="8">
    <source>
        <dbReference type="Proteomes" id="UP000267535"/>
    </source>
</evidence>
<organism evidence="7 8">
    <name type="scientific">Amphritea balenae</name>
    <dbReference type="NCBI Taxonomy" id="452629"/>
    <lineage>
        <taxon>Bacteria</taxon>
        <taxon>Pseudomonadati</taxon>
        <taxon>Pseudomonadota</taxon>
        <taxon>Gammaproteobacteria</taxon>
        <taxon>Oceanospirillales</taxon>
        <taxon>Oceanospirillaceae</taxon>
        <taxon>Amphritea</taxon>
    </lineage>
</organism>
<dbReference type="SUPFAM" id="SSF55785">
    <property type="entry name" value="PYP-like sensor domain (PAS domain)"/>
    <property type="match status" value="2"/>
</dbReference>
<dbReference type="SMART" id="SM00052">
    <property type="entry name" value="EAL"/>
    <property type="match status" value="1"/>
</dbReference>
<dbReference type="PROSITE" id="PS50113">
    <property type="entry name" value="PAC"/>
    <property type="match status" value="2"/>
</dbReference>
<feature type="domain" description="PAS" evidence="3">
    <location>
        <begin position="16"/>
        <end position="72"/>
    </location>
</feature>
<feature type="domain" description="PAC" evidence="4">
    <location>
        <begin position="89"/>
        <end position="141"/>
    </location>
</feature>
<dbReference type="Gene3D" id="3.30.450.20">
    <property type="entry name" value="PAS domain"/>
    <property type="match status" value="2"/>
</dbReference>
<dbReference type="CDD" id="cd01948">
    <property type="entry name" value="EAL"/>
    <property type="match status" value="1"/>
</dbReference>
<name>A0A3P1SQX7_9GAMM</name>
<dbReference type="EMBL" id="RQXV01000004">
    <property type="protein sequence ID" value="RRC99586.1"/>
    <property type="molecule type" value="Genomic_DNA"/>
</dbReference>